<evidence type="ECO:0000256" key="6">
    <source>
        <dbReference type="ARBA" id="ARBA00022806"/>
    </source>
</evidence>
<dbReference type="FunFam" id="3.40.50.300:FF:000079">
    <property type="entry name" value="probable ATP-dependent RNA helicase DDX17"/>
    <property type="match status" value="1"/>
</dbReference>
<dbReference type="GO" id="GO:0005524">
    <property type="term" value="F:ATP binding"/>
    <property type="evidence" value="ECO:0007669"/>
    <property type="project" value="UniProtKB-KW"/>
</dbReference>
<keyword evidence="4 10" id="KW-0863">Zinc-finger</keyword>
<dbReference type="EC" id="3.6.4.13" evidence="1"/>
<evidence type="ECO:0000256" key="11">
    <source>
        <dbReference type="PROSITE-ProRule" id="PRU00552"/>
    </source>
</evidence>
<evidence type="ECO:0000256" key="12">
    <source>
        <dbReference type="RuleBase" id="RU000492"/>
    </source>
</evidence>
<evidence type="ECO:0000259" key="15">
    <source>
        <dbReference type="PROSITE" id="PS51192"/>
    </source>
</evidence>
<name>A0A423UAP6_PENVA</name>
<feature type="compositionally biased region" description="Polar residues" evidence="13">
    <location>
        <begin position="202"/>
        <end position="213"/>
    </location>
</feature>
<dbReference type="InterPro" id="IPR014001">
    <property type="entry name" value="Helicase_ATP-bd"/>
</dbReference>
<accession>A0A423UAP6</accession>
<dbReference type="GO" id="GO:0003676">
    <property type="term" value="F:nucleic acid binding"/>
    <property type="evidence" value="ECO:0007669"/>
    <property type="project" value="InterPro"/>
</dbReference>
<evidence type="ECO:0000259" key="14">
    <source>
        <dbReference type="PROSITE" id="PS50199"/>
    </source>
</evidence>
<dbReference type="GO" id="GO:0003724">
    <property type="term" value="F:RNA helicase activity"/>
    <property type="evidence" value="ECO:0007669"/>
    <property type="project" value="UniProtKB-EC"/>
</dbReference>
<dbReference type="Pfam" id="PF00271">
    <property type="entry name" value="Helicase_C"/>
    <property type="match status" value="1"/>
</dbReference>
<organism evidence="18 19">
    <name type="scientific">Penaeus vannamei</name>
    <name type="common">Whiteleg shrimp</name>
    <name type="synonym">Litopenaeus vannamei</name>
    <dbReference type="NCBI Taxonomy" id="6689"/>
    <lineage>
        <taxon>Eukaryota</taxon>
        <taxon>Metazoa</taxon>
        <taxon>Ecdysozoa</taxon>
        <taxon>Arthropoda</taxon>
        <taxon>Crustacea</taxon>
        <taxon>Multicrustacea</taxon>
        <taxon>Malacostraca</taxon>
        <taxon>Eumalacostraca</taxon>
        <taxon>Eucarida</taxon>
        <taxon>Decapoda</taxon>
        <taxon>Dendrobranchiata</taxon>
        <taxon>Penaeoidea</taxon>
        <taxon>Penaeidae</taxon>
        <taxon>Penaeus</taxon>
    </lineage>
</organism>
<dbReference type="PROSITE" id="PS50199">
    <property type="entry name" value="ZF_RANBP2_2"/>
    <property type="match status" value="3"/>
</dbReference>
<keyword evidence="5 12" id="KW-0378">Hydrolase</keyword>
<dbReference type="Gene3D" id="3.40.50.300">
    <property type="entry name" value="P-loop containing nucleotide triphosphate hydrolases"/>
    <property type="match status" value="2"/>
</dbReference>
<dbReference type="InterPro" id="IPR027417">
    <property type="entry name" value="P-loop_NTPase"/>
</dbReference>
<dbReference type="Pfam" id="PF00641">
    <property type="entry name" value="Zn_ribbon_RanBP"/>
    <property type="match status" value="2"/>
</dbReference>
<dbReference type="PROSITE" id="PS01358">
    <property type="entry name" value="ZF_RANBP2_1"/>
    <property type="match status" value="2"/>
</dbReference>
<dbReference type="GO" id="GO:0016787">
    <property type="term" value="F:hydrolase activity"/>
    <property type="evidence" value="ECO:0007669"/>
    <property type="project" value="UniProtKB-KW"/>
</dbReference>
<evidence type="ECO:0000259" key="17">
    <source>
        <dbReference type="PROSITE" id="PS51195"/>
    </source>
</evidence>
<dbReference type="SMART" id="SM00490">
    <property type="entry name" value="HELICc"/>
    <property type="match status" value="1"/>
</dbReference>
<keyword evidence="19" id="KW-1185">Reference proteome</keyword>
<comment type="catalytic activity">
    <reaction evidence="9">
        <text>ATP + H2O = ADP + phosphate + H(+)</text>
        <dbReference type="Rhea" id="RHEA:13065"/>
        <dbReference type="ChEBI" id="CHEBI:15377"/>
        <dbReference type="ChEBI" id="CHEBI:15378"/>
        <dbReference type="ChEBI" id="CHEBI:30616"/>
        <dbReference type="ChEBI" id="CHEBI:43474"/>
        <dbReference type="ChEBI" id="CHEBI:456216"/>
        <dbReference type="EC" id="3.6.4.13"/>
    </reaction>
</comment>
<dbReference type="InterPro" id="IPR014014">
    <property type="entry name" value="RNA_helicase_DEAD_Q_motif"/>
</dbReference>
<feature type="domain" description="RanBP2-type" evidence="14">
    <location>
        <begin position="144"/>
        <end position="173"/>
    </location>
</feature>
<dbReference type="SMART" id="SM00487">
    <property type="entry name" value="DEXDc"/>
    <property type="match status" value="1"/>
</dbReference>
<feature type="domain" description="RanBP2-type" evidence="14">
    <location>
        <begin position="101"/>
        <end position="134"/>
    </location>
</feature>
<proteinExistence type="inferred from homology"/>
<feature type="domain" description="DEAD-box RNA helicase Q" evidence="17">
    <location>
        <begin position="343"/>
        <end position="371"/>
    </location>
</feature>
<dbReference type="InterPro" id="IPR000629">
    <property type="entry name" value="RNA-helicase_DEAD-box_CS"/>
</dbReference>
<comment type="similarity">
    <text evidence="12">Belongs to the DEAD box helicase family.</text>
</comment>
<evidence type="ECO:0000256" key="7">
    <source>
        <dbReference type="ARBA" id="ARBA00022833"/>
    </source>
</evidence>
<evidence type="ECO:0000313" key="19">
    <source>
        <dbReference type="Proteomes" id="UP000283509"/>
    </source>
</evidence>
<evidence type="ECO:0000256" key="1">
    <source>
        <dbReference type="ARBA" id="ARBA00012552"/>
    </source>
</evidence>
<feature type="region of interest" description="Disordered" evidence="13">
    <location>
        <begin position="1"/>
        <end position="29"/>
    </location>
</feature>
<keyword evidence="6 12" id="KW-0347">Helicase</keyword>
<evidence type="ECO:0000313" key="18">
    <source>
        <dbReference type="EMBL" id="ROT85772.1"/>
    </source>
</evidence>
<dbReference type="PROSITE" id="PS51195">
    <property type="entry name" value="Q_MOTIF"/>
    <property type="match status" value="1"/>
</dbReference>
<dbReference type="CDD" id="cd18787">
    <property type="entry name" value="SF2_C_DEAD"/>
    <property type="match status" value="1"/>
</dbReference>
<evidence type="ECO:0000256" key="4">
    <source>
        <dbReference type="ARBA" id="ARBA00022771"/>
    </source>
</evidence>
<dbReference type="SUPFAM" id="SSF90209">
    <property type="entry name" value="Ran binding protein zinc finger-like"/>
    <property type="match status" value="2"/>
</dbReference>
<dbReference type="Pfam" id="PF00270">
    <property type="entry name" value="DEAD"/>
    <property type="match status" value="1"/>
</dbReference>
<keyword evidence="3 12" id="KW-0547">Nucleotide-binding</keyword>
<feature type="region of interest" description="Disordered" evidence="13">
    <location>
        <begin position="190"/>
        <end position="220"/>
    </location>
</feature>
<dbReference type="PROSITE" id="PS51194">
    <property type="entry name" value="HELICASE_CTER"/>
    <property type="match status" value="1"/>
</dbReference>
<reference evidence="18 19" key="1">
    <citation type="submission" date="2018-04" db="EMBL/GenBank/DDBJ databases">
        <authorList>
            <person name="Zhang X."/>
            <person name="Yuan J."/>
            <person name="Li F."/>
            <person name="Xiang J."/>
        </authorList>
    </citation>
    <scope>NUCLEOTIDE SEQUENCE [LARGE SCALE GENOMIC DNA]</scope>
    <source>
        <tissue evidence="18">Muscle</tissue>
    </source>
</reference>
<feature type="domain" description="RanBP2-type" evidence="14">
    <location>
        <begin position="28"/>
        <end position="53"/>
    </location>
</feature>
<dbReference type="InterPro" id="IPR011545">
    <property type="entry name" value="DEAD/DEAH_box_helicase_dom"/>
</dbReference>
<dbReference type="Gene3D" id="4.10.1060.10">
    <property type="entry name" value="Zinc finger, RanBP2-type"/>
    <property type="match status" value="3"/>
</dbReference>
<evidence type="ECO:0000256" key="2">
    <source>
        <dbReference type="ARBA" id="ARBA00022723"/>
    </source>
</evidence>
<keyword evidence="7" id="KW-0862">Zinc</keyword>
<feature type="compositionally biased region" description="Polar residues" evidence="13">
    <location>
        <begin position="1"/>
        <end position="23"/>
    </location>
</feature>
<evidence type="ECO:0000256" key="10">
    <source>
        <dbReference type="PROSITE-ProRule" id="PRU00322"/>
    </source>
</evidence>
<dbReference type="InterPro" id="IPR001876">
    <property type="entry name" value="Znf_RanBP2"/>
</dbReference>
<dbReference type="STRING" id="6689.A0A423UAP6"/>
<sequence>MHQSNVSCNVSHAGSRSSNTGYDRSSRGPGDGWTCGSCQFYNFASRTTCLKCGPNEVLAVITCSCAGTLKLLVACQSGMLCPTKNGADHLVSLGKRRCGWNSGIETEKWRCQQCQFENFASRTTCYKCGPSAGKRWNNMNTATEASDWMCPKCNFNNYASRTSCFKCGPSGGSSRNWNPRGGILKYPTADDSGSWCEDEESPSVSCGWQSRQPRPSYPQRNLYEDQQTNYNMPSHSTSGDSNIYSSKMSFLDSLDESKDSQSCQKVQEEGLIDWDYLKDNEEKFEAERWAHLPEIKKSFYDEDPAIKAMTNEEVQKFREENFNISVSLSNPENAIDIPNPVHTFNQAFHNYPEILKEIEKQGFEHPTPIQCQSWPILMKGHDMIGIAQTGTGKTLAFILPALIHIVHQPVPRWERPGPTCLVLAPTRELAQQIEKEVTKYQYQNIRCVVVYGQGDKRQQIRQINAKAEIVVATPGRLNEFSEKEIIDLSGVSYLVLDEADRMLDMGFEPQIRKIILDIRPDRQSILTSATWPEGVRSLAAKLLKDPIHVIVGSLDLQAASTVSQQVIICKEEEKRDKLLDFINRLGEEDKAIVFIGRKSMVDFLSVEMMEEGKHVQSMHGDREQEEREKALSDLKSGRVRVLLATDVAARGIDVIDITYILNFDCPRDMEEYVHRIGRTGRAGRQGHACTFITWKDWKNAGKLIEILEKSGEEVNRELYRMKERWEQAKEERGLQDRWGRYSHTAQREGGHRW</sequence>
<comment type="caution">
    <text evidence="18">The sequence shown here is derived from an EMBL/GenBank/DDBJ whole genome shotgun (WGS) entry which is preliminary data.</text>
</comment>
<dbReference type="PROSITE" id="PS51192">
    <property type="entry name" value="HELICASE_ATP_BIND_1"/>
    <property type="match status" value="1"/>
</dbReference>
<evidence type="ECO:0000256" key="9">
    <source>
        <dbReference type="ARBA" id="ARBA00047984"/>
    </source>
</evidence>
<protein>
    <recommendedName>
        <fullName evidence="1">RNA helicase</fullName>
        <ecNumber evidence="1">3.6.4.13</ecNumber>
    </recommendedName>
</protein>
<keyword evidence="2" id="KW-0479">Metal-binding</keyword>
<feature type="short sequence motif" description="Q motif" evidence="11">
    <location>
        <begin position="343"/>
        <end position="371"/>
    </location>
</feature>
<evidence type="ECO:0000259" key="16">
    <source>
        <dbReference type="PROSITE" id="PS51194"/>
    </source>
</evidence>
<dbReference type="FunFam" id="3.40.50.300:FF:000008">
    <property type="entry name" value="ATP-dependent RNA helicase RhlB"/>
    <property type="match status" value="1"/>
</dbReference>
<dbReference type="Proteomes" id="UP000283509">
    <property type="component" value="Unassembled WGS sequence"/>
</dbReference>
<dbReference type="SUPFAM" id="SSF52540">
    <property type="entry name" value="P-loop containing nucleoside triphosphate hydrolases"/>
    <property type="match status" value="1"/>
</dbReference>
<evidence type="ECO:0000256" key="5">
    <source>
        <dbReference type="ARBA" id="ARBA00022801"/>
    </source>
</evidence>
<dbReference type="EMBL" id="QCYY01000193">
    <property type="protein sequence ID" value="ROT85772.1"/>
    <property type="molecule type" value="Genomic_DNA"/>
</dbReference>
<evidence type="ECO:0000256" key="13">
    <source>
        <dbReference type="SAM" id="MobiDB-lite"/>
    </source>
</evidence>
<evidence type="ECO:0000256" key="8">
    <source>
        <dbReference type="ARBA" id="ARBA00022840"/>
    </source>
</evidence>
<reference evidence="18 19" key="2">
    <citation type="submission" date="2019-01" db="EMBL/GenBank/DDBJ databases">
        <title>The decoding of complex shrimp genome reveals the adaptation for benthos swimmer, frequently molting mechanism and breeding impact on genome.</title>
        <authorList>
            <person name="Sun Y."/>
            <person name="Gao Y."/>
            <person name="Yu Y."/>
        </authorList>
    </citation>
    <scope>NUCLEOTIDE SEQUENCE [LARGE SCALE GENOMIC DNA]</scope>
    <source>
        <tissue evidence="18">Muscle</tissue>
    </source>
</reference>
<dbReference type="InterPro" id="IPR001650">
    <property type="entry name" value="Helicase_C-like"/>
</dbReference>
<dbReference type="AlphaFoldDB" id="A0A423UAP6"/>
<dbReference type="GO" id="GO:0008270">
    <property type="term" value="F:zinc ion binding"/>
    <property type="evidence" value="ECO:0007669"/>
    <property type="project" value="UniProtKB-KW"/>
</dbReference>
<feature type="domain" description="Helicase ATP-binding" evidence="15">
    <location>
        <begin position="374"/>
        <end position="549"/>
    </location>
</feature>
<dbReference type="PANTHER" id="PTHR47958">
    <property type="entry name" value="ATP-DEPENDENT RNA HELICASE DBP3"/>
    <property type="match status" value="1"/>
</dbReference>
<gene>
    <name evidence="18" type="ORF">C7M84_007358</name>
</gene>
<keyword evidence="8 12" id="KW-0067">ATP-binding</keyword>
<dbReference type="PROSITE" id="PS00039">
    <property type="entry name" value="DEAD_ATP_HELICASE"/>
    <property type="match status" value="1"/>
</dbReference>
<feature type="domain" description="Helicase C-terminal" evidence="16">
    <location>
        <begin position="577"/>
        <end position="722"/>
    </location>
</feature>
<dbReference type="SMART" id="SM00547">
    <property type="entry name" value="ZnF_RBZ"/>
    <property type="match status" value="3"/>
</dbReference>
<dbReference type="InterPro" id="IPR036443">
    <property type="entry name" value="Znf_RanBP2_sf"/>
</dbReference>
<dbReference type="OrthoDB" id="196131at2759"/>
<evidence type="ECO:0000256" key="3">
    <source>
        <dbReference type="ARBA" id="ARBA00022741"/>
    </source>
</evidence>